<protein>
    <submittedName>
        <fullName evidence="2">Uncharacterized protein</fullName>
    </submittedName>
</protein>
<keyword evidence="3" id="KW-1185">Reference proteome</keyword>
<feature type="region of interest" description="Disordered" evidence="1">
    <location>
        <begin position="1"/>
        <end position="22"/>
    </location>
</feature>
<accession>A0A392ULA4</accession>
<evidence type="ECO:0000313" key="2">
    <source>
        <dbReference type="EMBL" id="MCI73414.1"/>
    </source>
</evidence>
<sequence>MEHHQQHPRPFQPFSGSSLPVQQDQVVRSNSYSFYQPYNYYDEEDIYHP</sequence>
<organism evidence="2 3">
    <name type="scientific">Trifolium medium</name>
    <dbReference type="NCBI Taxonomy" id="97028"/>
    <lineage>
        <taxon>Eukaryota</taxon>
        <taxon>Viridiplantae</taxon>
        <taxon>Streptophyta</taxon>
        <taxon>Embryophyta</taxon>
        <taxon>Tracheophyta</taxon>
        <taxon>Spermatophyta</taxon>
        <taxon>Magnoliopsida</taxon>
        <taxon>eudicotyledons</taxon>
        <taxon>Gunneridae</taxon>
        <taxon>Pentapetalae</taxon>
        <taxon>rosids</taxon>
        <taxon>fabids</taxon>
        <taxon>Fabales</taxon>
        <taxon>Fabaceae</taxon>
        <taxon>Papilionoideae</taxon>
        <taxon>50 kb inversion clade</taxon>
        <taxon>NPAAA clade</taxon>
        <taxon>Hologalegina</taxon>
        <taxon>IRL clade</taxon>
        <taxon>Trifolieae</taxon>
        <taxon>Trifolium</taxon>
    </lineage>
</organism>
<evidence type="ECO:0000256" key="1">
    <source>
        <dbReference type="SAM" id="MobiDB-lite"/>
    </source>
</evidence>
<name>A0A392ULA4_9FABA</name>
<evidence type="ECO:0000313" key="3">
    <source>
        <dbReference type="Proteomes" id="UP000265520"/>
    </source>
</evidence>
<dbReference type="EMBL" id="LXQA010837912">
    <property type="protein sequence ID" value="MCI73414.1"/>
    <property type="molecule type" value="Genomic_DNA"/>
</dbReference>
<dbReference type="AlphaFoldDB" id="A0A392ULA4"/>
<feature type="non-terminal residue" evidence="2">
    <location>
        <position position="49"/>
    </location>
</feature>
<dbReference type="Proteomes" id="UP000265520">
    <property type="component" value="Unassembled WGS sequence"/>
</dbReference>
<reference evidence="2 3" key="1">
    <citation type="journal article" date="2018" name="Front. Plant Sci.">
        <title>Red Clover (Trifolium pratense) and Zigzag Clover (T. medium) - A Picture of Genomic Similarities and Differences.</title>
        <authorList>
            <person name="Dluhosova J."/>
            <person name="Istvanek J."/>
            <person name="Nedelnik J."/>
            <person name="Repkova J."/>
        </authorList>
    </citation>
    <scope>NUCLEOTIDE SEQUENCE [LARGE SCALE GENOMIC DNA]</scope>
    <source>
        <strain evidence="3">cv. 10/8</strain>
        <tissue evidence="2">Leaf</tissue>
    </source>
</reference>
<proteinExistence type="predicted"/>
<comment type="caution">
    <text evidence="2">The sequence shown here is derived from an EMBL/GenBank/DDBJ whole genome shotgun (WGS) entry which is preliminary data.</text>
</comment>